<dbReference type="Gene3D" id="2.10.150.10">
    <property type="entry name" value="Urease, beta subunit"/>
    <property type="match status" value="1"/>
</dbReference>
<dbReference type="Pfam" id="PF00699">
    <property type="entry name" value="Urease_beta"/>
    <property type="match status" value="1"/>
</dbReference>
<dbReference type="GO" id="GO:0043419">
    <property type="term" value="P:urea catabolic process"/>
    <property type="evidence" value="ECO:0007669"/>
    <property type="project" value="InterPro"/>
</dbReference>
<dbReference type="PANTHER" id="PTHR33569">
    <property type="entry name" value="UREASE"/>
    <property type="match status" value="1"/>
</dbReference>
<dbReference type="AlphaFoldDB" id="N4WHF9"/>
<dbReference type="NCBIfam" id="NF009682">
    <property type="entry name" value="PRK13203.1"/>
    <property type="match status" value="1"/>
</dbReference>
<dbReference type="CDD" id="cd00407">
    <property type="entry name" value="Urease_beta"/>
    <property type="match status" value="1"/>
</dbReference>
<dbReference type="FunFam" id="2.10.150.10:FF:000001">
    <property type="entry name" value="Urease subunit beta"/>
    <property type="match status" value="1"/>
</dbReference>
<dbReference type="InterPro" id="IPR002019">
    <property type="entry name" value="Urease_beta-like"/>
</dbReference>
<keyword evidence="4" id="KW-1185">Reference proteome</keyword>
<reference evidence="3 4" key="1">
    <citation type="submission" date="2013-03" db="EMBL/GenBank/DDBJ databases">
        <title>Draft genome sequence of Gracibacillus halophilus YIM-C55.5, a moderately halophilic and thermophilic organism from the Xiaochaidamu salt lake.</title>
        <authorList>
            <person name="Sugumar T."/>
            <person name="Polireddy D.R."/>
            <person name="Antony A."/>
            <person name="Madhava Y.R."/>
            <person name="Sivakumar N."/>
        </authorList>
    </citation>
    <scope>NUCLEOTIDE SEQUENCE [LARGE SCALE GENOMIC DNA]</scope>
    <source>
        <strain evidence="3 4">YIM-C55.5</strain>
    </source>
</reference>
<dbReference type="InterPro" id="IPR036461">
    <property type="entry name" value="Urease_betasu_sf"/>
</dbReference>
<name>N4WHF9_9BACI</name>
<evidence type="ECO:0000313" key="3">
    <source>
        <dbReference type="EMBL" id="ENH95617.1"/>
    </source>
</evidence>
<evidence type="ECO:0000256" key="1">
    <source>
        <dbReference type="ARBA" id="ARBA00022801"/>
    </source>
</evidence>
<dbReference type="NCBIfam" id="TIGR00192">
    <property type="entry name" value="urease_beta"/>
    <property type="match status" value="1"/>
</dbReference>
<dbReference type="EMBL" id="APML01000086">
    <property type="protein sequence ID" value="ENH95617.1"/>
    <property type="molecule type" value="Genomic_DNA"/>
</dbReference>
<sequence length="121" mass="13510">MVGGLRLRNESIEINKGRRTCSITVANTGDRPIQVGSHFHFAEVNRELQFAREQAIGMRLNVAAGTAMRFEPGEEKEVELVAIAGNQKIFGFNNLTKGSIENLKDITHRLDEAGFQRKEGR</sequence>
<comment type="caution">
    <text evidence="3">The sequence shown here is derived from an EMBL/GenBank/DDBJ whole genome shotgun (WGS) entry which is preliminary data.</text>
</comment>
<dbReference type="PATRIC" id="fig|1308866.3.peg.3043"/>
<dbReference type="SUPFAM" id="SSF51278">
    <property type="entry name" value="Urease, beta-subunit"/>
    <property type="match status" value="1"/>
</dbReference>
<dbReference type="InterPro" id="IPR050069">
    <property type="entry name" value="Urease_subunit"/>
</dbReference>
<evidence type="ECO:0000313" key="4">
    <source>
        <dbReference type="Proteomes" id="UP000012283"/>
    </source>
</evidence>
<dbReference type="eggNOG" id="COG0832">
    <property type="taxonomic scope" value="Bacteria"/>
</dbReference>
<gene>
    <name evidence="3" type="ORF">J416_15127</name>
</gene>
<dbReference type="PANTHER" id="PTHR33569:SF1">
    <property type="entry name" value="UREASE"/>
    <property type="match status" value="1"/>
</dbReference>
<protein>
    <submittedName>
        <fullName evidence="3">Urease subunit beta</fullName>
    </submittedName>
</protein>
<keyword evidence="1" id="KW-0378">Hydrolase</keyword>
<accession>N4WHF9</accession>
<dbReference type="STRING" id="1308866.J416_15127"/>
<comment type="catalytic activity">
    <reaction evidence="2">
        <text>urea + 2 H2O + H(+) = hydrogencarbonate + 2 NH4(+)</text>
        <dbReference type="Rhea" id="RHEA:20557"/>
        <dbReference type="ChEBI" id="CHEBI:15377"/>
        <dbReference type="ChEBI" id="CHEBI:15378"/>
        <dbReference type="ChEBI" id="CHEBI:16199"/>
        <dbReference type="ChEBI" id="CHEBI:17544"/>
        <dbReference type="ChEBI" id="CHEBI:28938"/>
        <dbReference type="EC" id="3.5.1.5"/>
    </reaction>
</comment>
<proteinExistence type="predicted"/>
<dbReference type="GO" id="GO:0009039">
    <property type="term" value="F:urease activity"/>
    <property type="evidence" value="ECO:0007669"/>
    <property type="project" value="UniProtKB-EC"/>
</dbReference>
<evidence type="ECO:0000256" key="2">
    <source>
        <dbReference type="ARBA" id="ARBA00047778"/>
    </source>
</evidence>
<organism evidence="3 4">
    <name type="scientific">Gracilibacillus halophilus YIM-C55.5</name>
    <dbReference type="NCBI Taxonomy" id="1308866"/>
    <lineage>
        <taxon>Bacteria</taxon>
        <taxon>Bacillati</taxon>
        <taxon>Bacillota</taxon>
        <taxon>Bacilli</taxon>
        <taxon>Bacillales</taxon>
        <taxon>Bacillaceae</taxon>
        <taxon>Gracilibacillus</taxon>
    </lineage>
</organism>
<dbReference type="GO" id="GO:0035550">
    <property type="term" value="C:urease complex"/>
    <property type="evidence" value="ECO:0007669"/>
    <property type="project" value="InterPro"/>
</dbReference>
<dbReference type="Proteomes" id="UP000012283">
    <property type="component" value="Unassembled WGS sequence"/>
</dbReference>